<dbReference type="InterPro" id="IPR004027">
    <property type="entry name" value="SEC_C_motif"/>
</dbReference>
<accession>A0ABN6YQM4</accession>
<keyword evidence="3" id="KW-1185">Reference proteome</keyword>
<dbReference type="InterPro" id="IPR032710">
    <property type="entry name" value="NTF2-like_dom_sf"/>
</dbReference>
<sequence>MRAARGRAGGYVVDVSDPVPDPCPCGSGKTFAECCGPLLSTERLAETAEELMRSRYAAYVYGNREHLWRTWHPKTRPVDVVIDPSVRWISLQINDVRDGGADDGAGVVEFTATHDSGTMHERSRFERRAGRWFYLDDQGD</sequence>
<feature type="domain" description="YchJ-like middle NTF2-like" evidence="1">
    <location>
        <begin position="47"/>
        <end position="136"/>
    </location>
</feature>
<protein>
    <submittedName>
        <fullName evidence="2">UPF0225 protein</fullName>
    </submittedName>
</protein>
<dbReference type="SUPFAM" id="SSF103642">
    <property type="entry name" value="Sec-C motif"/>
    <property type="match status" value="1"/>
</dbReference>
<evidence type="ECO:0000313" key="3">
    <source>
        <dbReference type="Proteomes" id="UP001321421"/>
    </source>
</evidence>
<proteinExistence type="predicted"/>
<organism evidence="2 3">
    <name type="scientific">Barrientosiimonas endolithica</name>
    <dbReference type="NCBI Taxonomy" id="1535208"/>
    <lineage>
        <taxon>Bacteria</taxon>
        <taxon>Bacillati</taxon>
        <taxon>Actinomycetota</taxon>
        <taxon>Actinomycetes</taxon>
        <taxon>Micrococcales</taxon>
        <taxon>Dermacoccaceae</taxon>
        <taxon>Barrientosiimonas</taxon>
    </lineage>
</organism>
<evidence type="ECO:0000259" key="1">
    <source>
        <dbReference type="Pfam" id="PF17775"/>
    </source>
</evidence>
<evidence type="ECO:0000313" key="2">
    <source>
        <dbReference type="EMBL" id="BDZ58310.1"/>
    </source>
</evidence>
<dbReference type="InterPro" id="IPR048469">
    <property type="entry name" value="YchJ-like_M"/>
</dbReference>
<reference evidence="3" key="1">
    <citation type="journal article" date="2019" name="Int. J. Syst. Evol. Microbiol.">
        <title>The Global Catalogue of Microorganisms (GCM) 10K type strain sequencing project: providing services to taxonomists for standard genome sequencing and annotation.</title>
        <authorList>
            <consortium name="The Broad Institute Genomics Platform"/>
            <consortium name="The Broad Institute Genome Sequencing Center for Infectious Disease"/>
            <person name="Wu L."/>
            <person name="Ma J."/>
        </authorList>
    </citation>
    <scope>NUCLEOTIDE SEQUENCE [LARGE SCALE GENOMIC DNA]</scope>
    <source>
        <strain evidence="3">NBRC 110608</strain>
    </source>
</reference>
<dbReference type="Gene3D" id="3.10.450.50">
    <property type="match status" value="1"/>
</dbReference>
<dbReference type="Pfam" id="PF02810">
    <property type="entry name" value="SEC-C"/>
    <property type="match status" value="1"/>
</dbReference>
<dbReference type="Proteomes" id="UP001321421">
    <property type="component" value="Chromosome"/>
</dbReference>
<dbReference type="SUPFAM" id="SSF54427">
    <property type="entry name" value="NTF2-like"/>
    <property type="match status" value="1"/>
</dbReference>
<gene>
    <name evidence="2" type="ORF">GCM10025872_19670</name>
</gene>
<dbReference type="Pfam" id="PF17775">
    <property type="entry name" value="YchJ_M-like"/>
    <property type="match status" value="1"/>
</dbReference>
<dbReference type="EMBL" id="AP027735">
    <property type="protein sequence ID" value="BDZ58310.1"/>
    <property type="molecule type" value="Genomic_DNA"/>
</dbReference>
<name>A0ABN6YQM4_9MICO</name>